<proteinExistence type="inferred from homology"/>
<name>A0A6J6K9F2_9ZZZZ</name>
<protein>
    <recommendedName>
        <fullName evidence="4">L-cysteine:1D-myo-inositol 2-amino-2-deoxy-alpha-D-glucopyranoside ligase</fullName>
        <ecNumber evidence="3">6.3.1.13</ecNumber>
    </recommendedName>
    <alternativeName>
        <fullName evidence="8">Mycothiol ligase</fullName>
    </alternativeName>
</protein>
<dbReference type="Gene3D" id="3.40.50.620">
    <property type="entry name" value="HUPs"/>
    <property type="match status" value="1"/>
</dbReference>
<evidence type="ECO:0000256" key="7">
    <source>
        <dbReference type="ARBA" id="ARBA00022840"/>
    </source>
</evidence>
<dbReference type="PRINTS" id="PR00983">
    <property type="entry name" value="TRNASYNTHCYS"/>
</dbReference>
<evidence type="ECO:0000256" key="8">
    <source>
        <dbReference type="ARBA" id="ARBA00033376"/>
    </source>
</evidence>
<dbReference type="NCBIfam" id="TIGR03447">
    <property type="entry name" value="mycothiol_MshC"/>
    <property type="match status" value="1"/>
</dbReference>
<dbReference type="InterPro" id="IPR024909">
    <property type="entry name" value="Cys-tRNA/MSH_ligase"/>
</dbReference>
<dbReference type="EMBL" id="CAEZWD010000032">
    <property type="protein sequence ID" value="CAB4646330.1"/>
    <property type="molecule type" value="Genomic_DNA"/>
</dbReference>
<dbReference type="GO" id="GO:0004817">
    <property type="term" value="F:cysteine-tRNA ligase activity"/>
    <property type="evidence" value="ECO:0007669"/>
    <property type="project" value="TreeGrafter"/>
</dbReference>
<dbReference type="InterPro" id="IPR032678">
    <property type="entry name" value="tRNA-synt_1_cat_dom"/>
</dbReference>
<evidence type="ECO:0000256" key="6">
    <source>
        <dbReference type="ARBA" id="ARBA00022741"/>
    </source>
</evidence>
<dbReference type="GO" id="GO:0035446">
    <property type="term" value="F:cysteine-glucosaminylinositol ligase activity"/>
    <property type="evidence" value="ECO:0007669"/>
    <property type="project" value="UniProtKB-EC"/>
</dbReference>
<evidence type="ECO:0000256" key="1">
    <source>
        <dbReference type="ARBA" id="ARBA00003679"/>
    </source>
</evidence>
<comment type="function">
    <text evidence="1">Catalyzes the ATP-dependent condensation of GlcN-Ins and L-cysteine to form L-Cys-GlcN-Ins.</text>
</comment>
<feature type="domain" description="tRNA synthetases class I catalytic" evidence="10">
    <location>
        <begin position="35"/>
        <end position="333"/>
    </location>
</feature>
<dbReference type="Gene3D" id="1.20.120.640">
    <property type="entry name" value="Anticodon-binding domain of a subclass of class I aminoacyl-tRNA synthetases"/>
    <property type="match status" value="1"/>
</dbReference>
<keyword evidence="7" id="KW-0067">ATP-binding</keyword>
<dbReference type="CDD" id="cd00672">
    <property type="entry name" value="CysRS_core"/>
    <property type="match status" value="1"/>
</dbReference>
<dbReference type="InterPro" id="IPR017812">
    <property type="entry name" value="Mycothiol_ligase_MshC"/>
</dbReference>
<gene>
    <name evidence="11" type="ORF">UFOPK2171_00409</name>
</gene>
<evidence type="ECO:0000256" key="2">
    <source>
        <dbReference type="ARBA" id="ARBA00007723"/>
    </source>
</evidence>
<keyword evidence="5" id="KW-0436">Ligase</keyword>
<reference evidence="11" key="1">
    <citation type="submission" date="2020-05" db="EMBL/GenBank/DDBJ databases">
        <authorList>
            <person name="Chiriac C."/>
            <person name="Salcher M."/>
            <person name="Ghai R."/>
            <person name="Kavagutti S V."/>
        </authorList>
    </citation>
    <scope>NUCLEOTIDE SEQUENCE</scope>
</reference>
<dbReference type="PANTHER" id="PTHR10890">
    <property type="entry name" value="CYSTEINYL-TRNA SYNTHETASE"/>
    <property type="match status" value="1"/>
</dbReference>
<evidence type="ECO:0000313" key="11">
    <source>
        <dbReference type="EMBL" id="CAB4646330.1"/>
    </source>
</evidence>
<dbReference type="PANTHER" id="PTHR10890:SF3">
    <property type="entry name" value="CYSTEINE--TRNA LIGASE, CYTOPLASMIC"/>
    <property type="match status" value="1"/>
</dbReference>
<dbReference type="Pfam" id="PF01406">
    <property type="entry name" value="tRNA-synt_1e"/>
    <property type="match status" value="1"/>
</dbReference>
<comment type="catalytic activity">
    <reaction evidence="9">
        <text>1D-myo-inositol 2-amino-2-deoxy-alpha-D-glucopyranoside + L-cysteine + ATP = 1D-myo-inositol 2-(L-cysteinylamino)-2-deoxy-alpha-D-glucopyranoside + AMP + diphosphate + H(+)</text>
        <dbReference type="Rhea" id="RHEA:26176"/>
        <dbReference type="ChEBI" id="CHEBI:15378"/>
        <dbReference type="ChEBI" id="CHEBI:30616"/>
        <dbReference type="ChEBI" id="CHEBI:33019"/>
        <dbReference type="ChEBI" id="CHEBI:35235"/>
        <dbReference type="ChEBI" id="CHEBI:58886"/>
        <dbReference type="ChEBI" id="CHEBI:58887"/>
        <dbReference type="ChEBI" id="CHEBI:456215"/>
        <dbReference type="EC" id="6.3.1.13"/>
    </reaction>
</comment>
<dbReference type="GO" id="GO:0005829">
    <property type="term" value="C:cytosol"/>
    <property type="evidence" value="ECO:0007669"/>
    <property type="project" value="TreeGrafter"/>
</dbReference>
<evidence type="ECO:0000256" key="3">
    <source>
        <dbReference type="ARBA" id="ARBA00012088"/>
    </source>
</evidence>
<dbReference type="AlphaFoldDB" id="A0A6J6K9F2"/>
<dbReference type="GO" id="GO:0005524">
    <property type="term" value="F:ATP binding"/>
    <property type="evidence" value="ECO:0007669"/>
    <property type="project" value="UniProtKB-KW"/>
</dbReference>
<dbReference type="GO" id="GO:0006423">
    <property type="term" value="P:cysteinyl-tRNA aminoacylation"/>
    <property type="evidence" value="ECO:0007669"/>
    <property type="project" value="TreeGrafter"/>
</dbReference>
<dbReference type="SUPFAM" id="SSF52374">
    <property type="entry name" value="Nucleotidylyl transferase"/>
    <property type="match status" value="1"/>
</dbReference>
<evidence type="ECO:0000259" key="10">
    <source>
        <dbReference type="Pfam" id="PF01406"/>
    </source>
</evidence>
<sequence length="403" mass="44220">MQPWREVSVPALNLGSSDFQVFDSSSQSLKLASTSKDANLYVCGITPYDATHMGHAATYVAFDTLHRFWLATGTKVNYTQNITDIDDPLLERAKLTGRAWQEIAVEQVDLFKADMEALRVIPPQNYVGVVEAIEMIEQSAVKLKELGVAYQVDADLYFDMTHTDLLGEICHLSEAEMLEIFAQRGGDPDRPGKRNPFDALLWRGQSGDDPSWPSTLGPGRPGWHIECSAIATHYLGSQITVQGGGSDLKFPHHEMSAAHAESLTGVKPFAQTFMHAGMVSLDGEKMSKSLGNLVFVSKLRQQGVDPMAIRLVLLSHHYRSDWEWFDSELEDAQTRLATWRTALSHPTGATSPVAEVVKVMRNDLDTPSALKALDVWAAETLAGAQLEATSEVAVAIDAILGII</sequence>
<evidence type="ECO:0000256" key="9">
    <source>
        <dbReference type="ARBA" id="ARBA00048350"/>
    </source>
</evidence>
<dbReference type="EC" id="6.3.1.13" evidence="3"/>
<organism evidence="11">
    <name type="scientific">freshwater metagenome</name>
    <dbReference type="NCBI Taxonomy" id="449393"/>
    <lineage>
        <taxon>unclassified sequences</taxon>
        <taxon>metagenomes</taxon>
        <taxon>ecological metagenomes</taxon>
    </lineage>
</organism>
<dbReference type="InterPro" id="IPR014729">
    <property type="entry name" value="Rossmann-like_a/b/a_fold"/>
</dbReference>
<keyword evidence="6" id="KW-0547">Nucleotide-binding</keyword>
<accession>A0A6J6K9F2</accession>
<dbReference type="GO" id="GO:0010125">
    <property type="term" value="P:mycothiol biosynthetic process"/>
    <property type="evidence" value="ECO:0007669"/>
    <property type="project" value="InterPro"/>
</dbReference>
<comment type="similarity">
    <text evidence="2">Belongs to the class-I aminoacyl-tRNA synthetase family. MshC subfamily.</text>
</comment>
<evidence type="ECO:0000256" key="5">
    <source>
        <dbReference type="ARBA" id="ARBA00022598"/>
    </source>
</evidence>
<evidence type="ECO:0000256" key="4">
    <source>
        <dbReference type="ARBA" id="ARBA00020068"/>
    </source>
</evidence>